<proteinExistence type="predicted"/>
<evidence type="ECO:0000313" key="2">
    <source>
        <dbReference type="Proteomes" id="UP000823773"/>
    </source>
</evidence>
<name>A0ACC5T5R3_ENSAD</name>
<accession>A0ACC5T5R3</accession>
<protein>
    <submittedName>
        <fullName evidence="1">Iron-regulated protein</fullName>
    </submittedName>
</protein>
<keyword evidence="2" id="KW-1185">Reference proteome</keyword>
<gene>
    <name evidence="1" type="ORF">J2Z19_006212</name>
</gene>
<dbReference type="EMBL" id="JAGGJR010000017">
    <property type="protein sequence ID" value="MBP1876462.1"/>
    <property type="molecule type" value="Genomic_DNA"/>
</dbReference>
<dbReference type="Proteomes" id="UP000823773">
    <property type="component" value="Unassembled WGS sequence"/>
</dbReference>
<sequence length="283" mass="31457">MTTIEHKPGTWIVPSTGEEIRHNDLMNGLSRKQAVLLGETHDRYDIHRWQLHVTAGLYAHNANLVVGFEMFPRSTQPVLDAWVAGNLSNAEFLDKVGWQTVWGFPADLYMPIFDFCRQFRIPMKALNCRRALVTEVGKLGWEAIAPEDRDGVTPAKPATPAYRQYLFDITGGGSPARKATSAEDPAFDRFVRAQQTWDRAFACNIAEAHADGGALVVGIIGRGHLEYGHGTPYQLADLGFTDVAVLLPSDHEQIAAEQHDMAAAMYRLPPVEHAVAKRNRDEV</sequence>
<reference evidence="1" key="1">
    <citation type="submission" date="2021-03" db="EMBL/GenBank/DDBJ databases">
        <title>Genomic Encyclopedia of Type Strains, Phase IV (KMG-IV): sequencing the most valuable type-strain genomes for metagenomic binning, comparative biology and taxonomic classification.</title>
        <authorList>
            <person name="Goeker M."/>
        </authorList>
    </citation>
    <scope>NUCLEOTIDE SEQUENCE</scope>
    <source>
        <strain evidence="1">DSM 18131</strain>
    </source>
</reference>
<evidence type="ECO:0000313" key="1">
    <source>
        <dbReference type="EMBL" id="MBP1876462.1"/>
    </source>
</evidence>
<organism evidence="1 2">
    <name type="scientific">Ensifer adhaerens</name>
    <name type="common">Sinorhizobium morelense</name>
    <dbReference type="NCBI Taxonomy" id="106592"/>
    <lineage>
        <taxon>Bacteria</taxon>
        <taxon>Pseudomonadati</taxon>
        <taxon>Pseudomonadota</taxon>
        <taxon>Alphaproteobacteria</taxon>
        <taxon>Hyphomicrobiales</taxon>
        <taxon>Rhizobiaceae</taxon>
        <taxon>Sinorhizobium/Ensifer group</taxon>
        <taxon>Ensifer</taxon>
    </lineage>
</organism>
<comment type="caution">
    <text evidence="1">The sequence shown here is derived from an EMBL/GenBank/DDBJ whole genome shotgun (WGS) entry which is preliminary data.</text>
</comment>